<protein>
    <submittedName>
        <fullName evidence="1">Uncharacterized protein</fullName>
    </submittedName>
</protein>
<evidence type="ECO:0000313" key="1">
    <source>
        <dbReference type="EMBL" id="KAJ8688647.1"/>
    </source>
</evidence>
<accession>A0ACC2Q260</accession>
<keyword evidence="2" id="KW-1185">Reference proteome</keyword>
<dbReference type="Proteomes" id="UP001239111">
    <property type="component" value="Chromosome 1"/>
</dbReference>
<organism evidence="1 2">
    <name type="scientific">Eretmocerus hayati</name>
    <dbReference type="NCBI Taxonomy" id="131215"/>
    <lineage>
        <taxon>Eukaryota</taxon>
        <taxon>Metazoa</taxon>
        <taxon>Ecdysozoa</taxon>
        <taxon>Arthropoda</taxon>
        <taxon>Hexapoda</taxon>
        <taxon>Insecta</taxon>
        <taxon>Pterygota</taxon>
        <taxon>Neoptera</taxon>
        <taxon>Endopterygota</taxon>
        <taxon>Hymenoptera</taxon>
        <taxon>Apocrita</taxon>
        <taxon>Proctotrupomorpha</taxon>
        <taxon>Chalcidoidea</taxon>
        <taxon>Aphelinidae</taxon>
        <taxon>Aphelininae</taxon>
        <taxon>Eretmocerus</taxon>
    </lineage>
</organism>
<proteinExistence type="predicted"/>
<name>A0ACC2Q260_9HYME</name>
<sequence length="224" mass="25007">MVKSCVNAYEGRDIYHSASVTRFIESKHRSHKPKKSITSTPDQIELLMGTAPEPEYLLPKVILAIAISGCLRLIEAVNLTLDILTRLENNFFFIAIPMEALKTCVDRSFTVVGPFAGEGKNDNLDTFINSPTGIATIGKVPKVIATFLDLPSIELYTSHRMRRTAATIFADTGANVSELMCFGVWKSPGCVRGHVDDSRYIKDKMVHQVTKQLYPRLICQRIFV</sequence>
<dbReference type="EMBL" id="CM056741">
    <property type="protein sequence ID" value="KAJ8688647.1"/>
    <property type="molecule type" value="Genomic_DNA"/>
</dbReference>
<reference evidence="1" key="1">
    <citation type="submission" date="2023-04" db="EMBL/GenBank/DDBJ databases">
        <title>A chromosome-level genome assembly of the parasitoid wasp Eretmocerus hayati.</title>
        <authorList>
            <person name="Zhong Y."/>
            <person name="Liu S."/>
            <person name="Liu Y."/>
        </authorList>
    </citation>
    <scope>NUCLEOTIDE SEQUENCE</scope>
    <source>
        <strain evidence="1">ZJU_SS_LIU_2023</strain>
    </source>
</reference>
<evidence type="ECO:0000313" key="2">
    <source>
        <dbReference type="Proteomes" id="UP001239111"/>
    </source>
</evidence>
<comment type="caution">
    <text evidence="1">The sequence shown here is derived from an EMBL/GenBank/DDBJ whole genome shotgun (WGS) entry which is preliminary data.</text>
</comment>
<gene>
    <name evidence="1" type="ORF">QAD02_024442</name>
</gene>